<feature type="active site" description="Charge relay system" evidence="7 8">
    <location>
        <position position="84"/>
    </location>
</feature>
<evidence type="ECO:0000256" key="7">
    <source>
        <dbReference type="PIRSR" id="PIRSR615500-1"/>
    </source>
</evidence>
<dbReference type="PANTHER" id="PTHR42884">
    <property type="entry name" value="PROPROTEIN CONVERTASE SUBTILISIN/KEXIN-RELATED"/>
    <property type="match status" value="1"/>
</dbReference>
<dbReference type="RefSeq" id="WP_053838702.1">
    <property type="nucleotide sequence ID" value="NZ_CP076251.1"/>
</dbReference>
<dbReference type="PANTHER" id="PTHR42884:SF14">
    <property type="entry name" value="NEUROENDOCRINE CONVERTASE 1"/>
    <property type="match status" value="1"/>
</dbReference>
<dbReference type="PROSITE" id="PS51829">
    <property type="entry name" value="P_HOMO_B"/>
    <property type="match status" value="1"/>
</dbReference>
<feature type="domain" description="P/Homo B" evidence="10">
    <location>
        <begin position="464"/>
        <end position="594"/>
    </location>
</feature>
<dbReference type="InterPro" id="IPR023828">
    <property type="entry name" value="Peptidase_S8_Ser-AS"/>
</dbReference>
<dbReference type="InterPro" id="IPR000209">
    <property type="entry name" value="Peptidase_S8/S53_dom"/>
</dbReference>
<protein>
    <submittedName>
        <fullName evidence="11">Proprotein convertase/subtilase family protease</fullName>
    </submittedName>
</protein>
<dbReference type="Pfam" id="PF01483">
    <property type="entry name" value="P_proprotein"/>
    <property type="match status" value="1"/>
</dbReference>
<accession>A0A0K3A3F8</accession>
<sequence>MTLSRTRHAAVLLSILAIGVCSAAAAPANPADAGDPLFRYQWYLSNQGQAVIGDTLPTPGVDLDVDILHQLGIRGAGVEVAVVDSSLEIGHEDLAANVVPNGSYNFLDGSHDPKPSDADDFHGTAVAGIIAAVGWNGKGGRGVAPEAALAGFNFIDAERNPAFDELSAIRYAWGNGAEAKRVDVFNNSWRMLSNFYPNFSVEEQYSWEKLMRSMRDGKGGIYVKGAGNEFSNFLVPDAQGQTVDQCSDNARRYNVGCGLANVDPRNDLITTIVVSGVNARGVRSSYSSPGSAVWVAGLGGETGYQKRYDANPQKSKLARADSATNPRFDPALVSTDLSGCAAGMNRDGSGMMHNALDTSKSPIDASCNYTASMNGTSAATPTVAGVAALMLSVNPQLTWRDVKYILATTAQQIDPGQPKAVYNGSVIDPGWITNAAGHAFSNWYGFGLVDAAAAVHASAHFVSLPPMQDTGYKAYHGPASKIGGVAAPATLSIDIKQTFKVEAVQMYFGGTHKDPSALRVVLISPHGTRSHVLTPFSTLNKAVYAEDGVSVPLTASNAFLDEDSAGPWTLEVTDMLADNGQEKLQQFEIRMVGH</sequence>
<dbReference type="Gene3D" id="2.60.120.260">
    <property type="entry name" value="Galactose-binding domain-like"/>
    <property type="match status" value="1"/>
</dbReference>
<keyword evidence="5 8" id="KW-0720">Serine protease</keyword>
<evidence type="ECO:0000256" key="1">
    <source>
        <dbReference type="ARBA" id="ARBA00005325"/>
    </source>
</evidence>
<dbReference type="SUPFAM" id="SSF52743">
    <property type="entry name" value="Subtilisin-like"/>
    <property type="match status" value="1"/>
</dbReference>
<evidence type="ECO:0000256" key="8">
    <source>
        <dbReference type="PROSITE-ProRule" id="PRU01240"/>
    </source>
</evidence>
<dbReference type="CDD" id="cd04059">
    <property type="entry name" value="Peptidases_S8_Protein_convertases_Kexins_Furin-like"/>
    <property type="match status" value="1"/>
</dbReference>
<dbReference type="AlphaFoldDB" id="A0A0K3A3F8"/>
<keyword evidence="6" id="KW-0106">Calcium</keyword>
<evidence type="ECO:0000259" key="10">
    <source>
        <dbReference type="PROSITE" id="PS51829"/>
    </source>
</evidence>
<gene>
    <name evidence="11" type="ORF">XTPLMG730_2694</name>
</gene>
<dbReference type="Pfam" id="PF00082">
    <property type="entry name" value="Peptidase_S8"/>
    <property type="match status" value="1"/>
</dbReference>
<dbReference type="InterPro" id="IPR015500">
    <property type="entry name" value="Peptidase_S8_subtilisin-rel"/>
</dbReference>
<dbReference type="GO" id="GO:0016485">
    <property type="term" value="P:protein processing"/>
    <property type="evidence" value="ECO:0007669"/>
    <property type="project" value="TreeGrafter"/>
</dbReference>
<comment type="similarity">
    <text evidence="1">Belongs to the peptidase S8 family. Furin subfamily.</text>
</comment>
<feature type="active site" description="Charge relay system" evidence="7 8">
    <location>
        <position position="122"/>
    </location>
</feature>
<proteinExistence type="inferred from homology"/>
<dbReference type="PROSITE" id="PS00138">
    <property type="entry name" value="SUBTILASE_SER"/>
    <property type="match status" value="1"/>
</dbReference>
<feature type="chain" id="PRO_5005493490" evidence="9">
    <location>
        <begin position="24"/>
        <end position="594"/>
    </location>
</feature>
<evidence type="ECO:0000256" key="6">
    <source>
        <dbReference type="ARBA" id="ARBA00022837"/>
    </source>
</evidence>
<dbReference type="GO" id="GO:0004252">
    <property type="term" value="F:serine-type endopeptidase activity"/>
    <property type="evidence" value="ECO:0007669"/>
    <property type="project" value="UniProtKB-UniRule"/>
</dbReference>
<dbReference type="InterPro" id="IPR034182">
    <property type="entry name" value="Kexin/furin"/>
</dbReference>
<dbReference type="InterPro" id="IPR002884">
    <property type="entry name" value="P_dom"/>
</dbReference>
<evidence type="ECO:0000313" key="11">
    <source>
        <dbReference type="EMBL" id="CTP90075.1"/>
    </source>
</evidence>
<evidence type="ECO:0000313" key="12">
    <source>
        <dbReference type="Proteomes" id="UP000045978"/>
    </source>
</evidence>
<evidence type="ECO:0000256" key="4">
    <source>
        <dbReference type="ARBA" id="ARBA00022801"/>
    </source>
</evidence>
<dbReference type="Gene3D" id="3.40.50.200">
    <property type="entry name" value="Peptidase S8/S53 domain"/>
    <property type="match status" value="1"/>
</dbReference>
<evidence type="ECO:0000256" key="5">
    <source>
        <dbReference type="ARBA" id="ARBA00022825"/>
    </source>
</evidence>
<dbReference type="GO" id="GO:0016020">
    <property type="term" value="C:membrane"/>
    <property type="evidence" value="ECO:0007669"/>
    <property type="project" value="TreeGrafter"/>
</dbReference>
<dbReference type="GO" id="GO:0012505">
    <property type="term" value="C:endomembrane system"/>
    <property type="evidence" value="ECO:0007669"/>
    <property type="project" value="UniProtKB-ARBA"/>
</dbReference>
<dbReference type="GO" id="GO:0005737">
    <property type="term" value="C:cytoplasm"/>
    <property type="evidence" value="ECO:0007669"/>
    <property type="project" value="UniProtKB-ARBA"/>
</dbReference>
<keyword evidence="2 8" id="KW-0645">Protease</keyword>
<name>A0A0K3A3F8_9XANT</name>
<evidence type="ECO:0000256" key="9">
    <source>
        <dbReference type="SAM" id="SignalP"/>
    </source>
</evidence>
<organism evidence="11 12">
    <name type="scientific">Xanthomonas graminis pv. phlei</name>
    <dbReference type="NCBI Taxonomy" id="487906"/>
    <lineage>
        <taxon>Bacteria</taxon>
        <taxon>Pseudomonadati</taxon>
        <taxon>Pseudomonadota</taxon>
        <taxon>Gammaproteobacteria</taxon>
        <taxon>Lysobacterales</taxon>
        <taxon>Lysobacteraceae</taxon>
        <taxon>Xanthomonas</taxon>
        <taxon>Xanthomonas translucens group</taxon>
        <taxon>Xanthomonas graminis</taxon>
    </lineage>
</organism>
<evidence type="ECO:0000256" key="2">
    <source>
        <dbReference type="ARBA" id="ARBA00022670"/>
    </source>
</evidence>
<reference evidence="11 12" key="1">
    <citation type="submission" date="2015-07" db="EMBL/GenBank/DDBJ databases">
        <authorList>
            <person name="Noorani M."/>
        </authorList>
    </citation>
    <scope>NUCLEOTIDE SEQUENCE [LARGE SCALE GENOMIC DNA]</scope>
    <source>
        <strain evidence="11">LMG730</strain>
    </source>
</reference>
<dbReference type="InterPro" id="IPR008979">
    <property type="entry name" value="Galactose-bd-like_sf"/>
</dbReference>
<dbReference type="PROSITE" id="PS51892">
    <property type="entry name" value="SUBTILASE"/>
    <property type="match status" value="1"/>
</dbReference>
<keyword evidence="4 8" id="KW-0378">Hydrolase</keyword>
<evidence type="ECO:0000256" key="3">
    <source>
        <dbReference type="ARBA" id="ARBA00022729"/>
    </source>
</evidence>
<dbReference type="SUPFAM" id="SSF49785">
    <property type="entry name" value="Galactose-binding domain-like"/>
    <property type="match status" value="1"/>
</dbReference>
<dbReference type="PROSITE" id="PS00137">
    <property type="entry name" value="SUBTILASE_HIS"/>
    <property type="match status" value="1"/>
</dbReference>
<feature type="active site" description="Charge relay system" evidence="7 8">
    <location>
        <position position="377"/>
    </location>
</feature>
<feature type="signal peptide" evidence="9">
    <location>
        <begin position="1"/>
        <end position="23"/>
    </location>
</feature>
<keyword evidence="3 9" id="KW-0732">Signal</keyword>
<dbReference type="PRINTS" id="PR00723">
    <property type="entry name" value="SUBTILISIN"/>
</dbReference>
<dbReference type="EMBL" id="CXOJ01000062">
    <property type="protein sequence ID" value="CTP90075.1"/>
    <property type="molecule type" value="Genomic_DNA"/>
</dbReference>
<dbReference type="InterPro" id="IPR022398">
    <property type="entry name" value="Peptidase_S8_His-AS"/>
</dbReference>
<dbReference type="Proteomes" id="UP000045978">
    <property type="component" value="Unassembled WGS sequence"/>
</dbReference>
<dbReference type="InterPro" id="IPR036852">
    <property type="entry name" value="Peptidase_S8/S53_dom_sf"/>
</dbReference>